<keyword evidence="6" id="KW-0238">DNA-binding</keyword>
<feature type="domain" description="Probable transposase IS891/IS1136/IS1341" evidence="8">
    <location>
        <begin position="194"/>
        <end position="305"/>
    </location>
</feature>
<dbReference type="InterPro" id="IPR051399">
    <property type="entry name" value="RNA-guided_DNA_endo/Transpos"/>
</dbReference>
<dbReference type="AlphaFoldDB" id="A0A0K1S0Y0"/>
<dbReference type="InterPro" id="IPR001959">
    <property type="entry name" value="Transposase"/>
</dbReference>
<name>A0A0K1S0Y0_9CHRO</name>
<feature type="domain" description="Transposase putative helix-turn-helix" evidence="10">
    <location>
        <begin position="30"/>
        <end position="72"/>
    </location>
</feature>
<dbReference type="PANTHER" id="PTHR30405:SF25">
    <property type="entry name" value="RNA-GUIDED DNA ENDONUCLEASE INSQ-RELATED"/>
    <property type="match status" value="1"/>
</dbReference>
<comment type="similarity">
    <text evidence="1">In the C-terminal section; belongs to the transposase 35 family.</text>
</comment>
<comment type="similarity">
    <text evidence="2">In the N-terminal section; belongs to the transposase 2 family.</text>
</comment>
<keyword evidence="7" id="KW-0233">DNA recombination</keyword>
<dbReference type="InterPro" id="IPR010095">
    <property type="entry name" value="Cas12f1-like_TNB"/>
</dbReference>
<dbReference type="EMBL" id="CP011339">
    <property type="protein sequence ID" value="AKV67814.1"/>
    <property type="molecule type" value="Genomic_DNA"/>
</dbReference>
<reference evidence="11 12" key="1">
    <citation type="journal article" date="2016" name="Stand. Genomic Sci.">
        <title>Complete genome sequence and genomic characterization of Microcystis panniformis FACHB 1757 by third-generation sequencing.</title>
        <authorList>
            <person name="Zhang J.Y."/>
            <person name="Guan R."/>
            <person name="Zhang H.J."/>
            <person name="Li H."/>
            <person name="Xiao P."/>
            <person name="Yu G.L."/>
            <person name="Du L."/>
            <person name="Cao D.M."/>
            <person name="Zhu B.C."/>
            <person name="Li R.H."/>
            <person name="Lu Z.H."/>
        </authorList>
    </citation>
    <scope>NUCLEOTIDE SEQUENCE [LARGE SCALE GENOMIC DNA]</scope>
    <source>
        <strain evidence="11 12">FACHB-1757</strain>
    </source>
</reference>
<dbReference type="KEGG" id="mpk:VL20_2760"/>
<evidence type="ECO:0000313" key="12">
    <source>
        <dbReference type="Proteomes" id="UP000068167"/>
    </source>
</evidence>
<evidence type="ECO:0000259" key="8">
    <source>
        <dbReference type="Pfam" id="PF01385"/>
    </source>
</evidence>
<dbReference type="GO" id="GO:0046872">
    <property type="term" value="F:metal ion binding"/>
    <property type="evidence" value="ECO:0007669"/>
    <property type="project" value="UniProtKB-KW"/>
</dbReference>
<proteinExistence type="inferred from homology"/>
<protein>
    <submittedName>
        <fullName evidence="11">Mobile element protein</fullName>
    </submittedName>
</protein>
<dbReference type="GO" id="GO:0003677">
    <property type="term" value="F:DNA binding"/>
    <property type="evidence" value="ECO:0007669"/>
    <property type="project" value="UniProtKB-KW"/>
</dbReference>
<evidence type="ECO:0000256" key="4">
    <source>
        <dbReference type="ARBA" id="ARBA00022723"/>
    </source>
</evidence>
<keyword evidence="12" id="KW-1185">Reference proteome</keyword>
<keyword evidence="5" id="KW-0862">Zinc</keyword>
<keyword evidence="4" id="KW-0479">Metal-binding</keyword>
<evidence type="ECO:0000256" key="7">
    <source>
        <dbReference type="ARBA" id="ARBA00023172"/>
    </source>
</evidence>
<evidence type="ECO:0000256" key="6">
    <source>
        <dbReference type="ARBA" id="ARBA00023125"/>
    </source>
</evidence>
<evidence type="ECO:0000256" key="2">
    <source>
        <dbReference type="ARBA" id="ARBA00011044"/>
    </source>
</evidence>
<evidence type="ECO:0000256" key="1">
    <source>
        <dbReference type="ARBA" id="ARBA00008761"/>
    </source>
</evidence>
<gene>
    <name evidence="11" type="ORF">VL20_2760</name>
</gene>
<evidence type="ECO:0000256" key="5">
    <source>
        <dbReference type="ARBA" id="ARBA00022833"/>
    </source>
</evidence>
<organism evidence="11 12">
    <name type="scientific">Microcystis panniformis FACHB-1757</name>
    <dbReference type="NCBI Taxonomy" id="1638788"/>
    <lineage>
        <taxon>Bacteria</taxon>
        <taxon>Bacillati</taxon>
        <taxon>Cyanobacteriota</taxon>
        <taxon>Cyanophyceae</taxon>
        <taxon>Oscillatoriophycideae</taxon>
        <taxon>Chroococcales</taxon>
        <taxon>Microcystaceae</taxon>
        <taxon>Microcystis</taxon>
    </lineage>
</organism>
<dbReference type="GO" id="GO:0006310">
    <property type="term" value="P:DNA recombination"/>
    <property type="evidence" value="ECO:0007669"/>
    <property type="project" value="UniProtKB-KW"/>
</dbReference>
<accession>A0A0K1S0Y0</accession>
<feature type="domain" description="Cas12f1-like TNB" evidence="9">
    <location>
        <begin position="317"/>
        <end position="384"/>
    </location>
</feature>
<dbReference type="Proteomes" id="UP000068167">
    <property type="component" value="Chromosome"/>
</dbReference>
<dbReference type="InterPro" id="IPR021027">
    <property type="entry name" value="Transposase_put_HTH"/>
</dbReference>
<dbReference type="GO" id="GO:0032196">
    <property type="term" value="P:transposition"/>
    <property type="evidence" value="ECO:0007669"/>
    <property type="project" value="UniProtKB-KW"/>
</dbReference>
<evidence type="ECO:0000256" key="3">
    <source>
        <dbReference type="ARBA" id="ARBA00022578"/>
    </source>
</evidence>
<evidence type="ECO:0000259" key="9">
    <source>
        <dbReference type="Pfam" id="PF07282"/>
    </source>
</evidence>
<dbReference type="Pfam" id="PF07282">
    <property type="entry name" value="Cas12f1-like_TNB"/>
    <property type="match status" value="1"/>
</dbReference>
<dbReference type="NCBIfam" id="NF040570">
    <property type="entry name" value="guided_TnpB"/>
    <property type="match status" value="1"/>
</dbReference>
<dbReference type="PANTHER" id="PTHR30405">
    <property type="entry name" value="TRANSPOSASE"/>
    <property type="match status" value="1"/>
</dbReference>
<evidence type="ECO:0000259" key="10">
    <source>
        <dbReference type="Pfam" id="PF12323"/>
    </source>
</evidence>
<dbReference type="NCBIfam" id="TIGR01766">
    <property type="entry name" value="IS200/IS605 family accessory protein TnpB-like domain"/>
    <property type="match status" value="1"/>
</dbReference>
<dbReference type="PATRIC" id="fig|1638788.3.peg.2771"/>
<keyword evidence="3" id="KW-0815">Transposition</keyword>
<dbReference type="Pfam" id="PF01385">
    <property type="entry name" value="OrfB_IS605"/>
    <property type="match status" value="1"/>
</dbReference>
<dbReference type="Pfam" id="PF12323">
    <property type="entry name" value="HTH_OrfB_IS605"/>
    <property type="match status" value="1"/>
</dbReference>
<sequence>MGLKPRRSTTALPLNISAFTRYMLECEIWKSYRYRFYPTPEQESLLRRTLGCVRLVYNKALHERTQAWYERQERVGYAQTSSMLTDWKKQEELNFLNEVSCVPLQQGLRHLQTAFTNFFAGRTKYPNFKKKHQGGSAEFTKSAFKFKDKQIYLAKCTEPLPIRWSRQIPESCEPSTVTVRLHPSGRWHISIRFDDPTIKPLPVTDKAIGIDLGISSLVITSDGDKVSNPKHFKKHYRRLRRASKSLSRKQKGSKNREKARIKVARIHAQITDSRKDHLHKLTTQLVRENQTIVVENLAVKNLVKNPKLSQAISDVSWGEITRQLAYKCRWHGRNYIEIDRWFPSSKRCSNCGYVAEKMPLNVREWDCPDCGTHHDRDINASKNILAAGLAVSVCRATIRPEQSKTGAAGAKNLRDRSRNLNREVWESPSVHGGEDVKVTKVNIPAMD</sequence>
<evidence type="ECO:0000313" key="11">
    <source>
        <dbReference type="EMBL" id="AKV67814.1"/>
    </source>
</evidence>